<evidence type="ECO:0000313" key="7">
    <source>
        <dbReference type="Proteomes" id="UP000030651"/>
    </source>
</evidence>
<dbReference type="GO" id="GO:0016020">
    <property type="term" value="C:membrane"/>
    <property type="evidence" value="ECO:0007669"/>
    <property type="project" value="UniProtKB-SubCell"/>
</dbReference>
<proteinExistence type="inferred from homology"/>
<feature type="region of interest" description="Disordered" evidence="5">
    <location>
        <begin position="190"/>
        <end position="211"/>
    </location>
</feature>
<evidence type="ECO:0000256" key="1">
    <source>
        <dbReference type="ARBA" id="ARBA00022692"/>
    </source>
</evidence>
<dbReference type="InterPro" id="IPR038814">
    <property type="entry name" value="AIM11"/>
</dbReference>
<keyword evidence="2 4" id="KW-1133">Transmembrane helix</keyword>
<organism evidence="6 7">
    <name type="scientific">Pestalotiopsis fici (strain W106-1 / CGMCC3.15140)</name>
    <dbReference type="NCBI Taxonomy" id="1229662"/>
    <lineage>
        <taxon>Eukaryota</taxon>
        <taxon>Fungi</taxon>
        <taxon>Dikarya</taxon>
        <taxon>Ascomycota</taxon>
        <taxon>Pezizomycotina</taxon>
        <taxon>Sordariomycetes</taxon>
        <taxon>Xylariomycetidae</taxon>
        <taxon>Amphisphaeriales</taxon>
        <taxon>Sporocadaceae</taxon>
        <taxon>Pestalotiopsis</taxon>
    </lineage>
</organism>
<dbReference type="RefSeq" id="XP_007829066.1">
    <property type="nucleotide sequence ID" value="XM_007830875.1"/>
</dbReference>
<evidence type="ECO:0000256" key="2">
    <source>
        <dbReference type="ARBA" id="ARBA00022989"/>
    </source>
</evidence>
<sequence>MTIANDDHDRRQAKAPSSSPATTPEPPSRDNAPFVSTRPDTRSPILSQRSLSQLGFFAAGAGFLSLSVLITRRAILRKHLTAIPLFFEQSNKPASKLSGDGGLVAVEALGLATLNTMGFGIMATGGLSWAFDLSSVEELRAAARKQIVGEAGDIDEAAEREVAEYFSNLLSGGDNKEGKPSVTEAVGNLLRLKDQKGDQQPSTKPPTSKDS</sequence>
<dbReference type="GeneID" id="19267307"/>
<dbReference type="eggNOG" id="ENOG502S3SI">
    <property type="taxonomic scope" value="Eukaryota"/>
</dbReference>
<comment type="similarity">
    <text evidence="4">Belongs to the AIM11 family.</text>
</comment>
<keyword evidence="7" id="KW-1185">Reference proteome</keyword>
<protein>
    <recommendedName>
        <fullName evidence="4">Altered inheritance of mitochondria protein 11</fullName>
    </recommendedName>
</protein>
<feature type="compositionally biased region" description="Polar residues" evidence="5">
    <location>
        <begin position="198"/>
        <end position="211"/>
    </location>
</feature>
<feature type="region of interest" description="Disordered" evidence="5">
    <location>
        <begin position="1"/>
        <end position="43"/>
    </location>
</feature>
<dbReference type="Proteomes" id="UP000030651">
    <property type="component" value="Unassembled WGS sequence"/>
</dbReference>
<comment type="subcellular location">
    <subcellularLocation>
        <location evidence="4">Membrane</location>
        <topology evidence="4">Multi-pass membrane protein</topology>
    </subcellularLocation>
</comment>
<dbReference type="HOGENOM" id="CLU_084856_0_1_1"/>
<dbReference type="PANTHER" id="PTHR39136:SF1">
    <property type="entry name" value="ALTERED INHERITANCE OF MITOCHONDRIA PROTEIN 11"/>
    <property type="match status" value="1"/>
</dbReference>
<dbReference type="InParanoid" id="W3XE38"/>
<keyword evidence="3 4" id="KW-0472">Membrane</keyword>
<accession>W3XE38</accession>
<dbReference type="AlphaFoldDB" id="W3XE38"/>
<dbReference type="GO" id="GO:0005739">
    <property type="term" value="C:mitochondrion"/>
    <property type="evidence" value="ECO:0007669"/>
    <property type="project" value="TreeGrafter"/>
</dbReference>
<dbReference type="EMBL" id="KI912110">
    <property type="protein sequence ID" value="ETS84269.1"/>
    <property type="molecule type" value="Genomic_DNA"/>
</dbReference>
<gene>
    <name evidence="4" type="primary">AIM11</name>
    <name evidence="6" type="ORF">PFICI_02294</name>
</gene>
<evidence type="ECO:0000256" key="3">
    <source>
        <dbReference type="ARBA" id="ARBA00023136"/>
    </source>
</evidence>
<evidence type="ECO:0000313" key="6">
    <source>
        <dbReference type="EMBL" id="ETS84269.1"/>
    </source>
</evidence>
<dbReference type="OMA" id="TNPHEYF"/>
<feature type="compositionally biased region" description="Basic and acidic residues" evidence="5">
    <location>
        <begin position="1"/>
        <end position="12"/>
    </location>
</feature>
<evidence type="ECO:0000256" key="5">
    <source>
        <dbReference type="SAM" id="MobiDB-lite"/>
    </source>
</evidence>
<dbReference type="STRING" id="1229662.W3XE38"/>
<name>W3XE38_PESFW</name>
<dbReference type="OrthoDB" id="3558022at2759"/>
<feature type="transmembrane region" description="Helical" evidence="4">
    <location>
        <begin position="51"/>
        <end position="70"/>
    </location>
</feature>
<evidence type="ECO:0000256" key="4">
    <source>
        <dbReference type="RuleBase" id="RU367098"/>
    </source>
</evidence>
<dbReference type="PANTHER" id="PTHR39136">
    <property type="entry name" value="ALTERED INHERITANCE OF MITOCHONDRIA PROTEIN 11"/>
    <property type="match status" value="1"/>
</dbReference>
<reference evidence="7" key="1">
    <citation type="journal article" date="2015" name="BMC Genomics">
        <title>Genomic and transcriptomic analysis of the endophytic fungus Pestalotiopsis fici reveals its lifestyle and high potential for synthesis of natural products.</title>
        <authorList>
            <person name="Wang X."/>
            <person name="Zhang X."/>
            <person name="Liu L."/>
            <person name="Xiang M."/>
            <person name="Wang W."/>
            <person name="Sun X."/>
            <person name="Che Y."/>
            <person name="Guo L."/>
            <person name="Liu G."/>
            <person name="Guo L."/>
            <person name="Wang C."/>
            <person name="Yin W.B."/>
            <person name="Stadler M."/>
            <person name="Zhang X."/>
            <person name="Liu X."/>
        </authorList>
    </citation>
    <scope>NUCLEOTIDE SEQUENCE [LARGE SCALE GENOMIC DNA]</scope>
    <source>
        <strain evidence="7">W106-1 / CGMCC3.15140</strain>
    </source>
</reference>
<dbReference type="KEGG" id="pfy:PFICI_02294"/>
<keyword evidence="1 4" id="KW-0812">Transmembrane</keyword>